<dbReference type="Proteomes" id="UP000304912">
    <property type="component" value="Chromosome"/>
</dbReference>
<gene>
    <name evidence="2" type="ORF">FBQ74_10510</name>
</gene>
<keyword evidence="2" id="KW-0645">Protease</keyword>
<dbReference type="InterPro" id="IPR009045">
    <property type="entry name" value="Zn_M74/Hedgehog-like"/>
</dbReference>
<organism evidence="2 3">
    <name type="scientific">Salinimonas iocasae</name>
    <dbReference type="NCBI Taxonomy" id="2572577"/>
    <lineage>
        <taxon>Bacteria</taxon>
        <taxon>Pseudomonadati</taxon>
        <taxon>Pseudomonadota</taxon>
        <taxon>Gammaproteobacteria</taxon>
        <taxon>Alteromonadales</taxon>
        <taxon>Alteromonadaceae</taxon>
        <taxon>Alteromonas/Salinimonas group</taxon>
        <taxon>Salinimonas</taxon>
    </lineage>
</organism>
<accession>A0A5B7YEV1</accession>
<dbReference type="InterPro" id="IPR052179">
    <property type="entry name" value="DD-CPase-like"/>
</dbReference>
<dbReference type="GO" id="GO:0006508">
    <property type="term" value="P:proteolysis"/>
    <property type="evidence" value="ECO:0007669"/>
    <property type="project" value="InterPro"/>
</dbReference>
<dbReference type="PANTHER" id="PTHR34385">
    <property type="entry name" value="D-ALANYL-D-ALANINE CARBOXYPEPTIDASE"/>
    <property type="match status" value="1"/>
</dbReference>
<keyword evidence="2" id="KW-0378">Hydrolase</keyword>
<sequence length="223" mass="25305">MSTAWLGIDNPWLCDAGKGHRLHADVVGPYLALQDGARSAGIDCQLVSSFRDFDRQLSIWNRKWRGELPLLGLDGTRLDHARLSDIEKLHAILTWSALPGGSRHHWGTDIDVYDKDTVVKRHCDFNLVDAEYRNDGPCAALADWLSVHAQTYGFFRPFLEWRGGVACELWHLSHQQTAATFEQSRNCSALADTLRRCDMEGKQIVIKHIETLYEQYVLNRGTS</sequence>
<evidence type="ECO:0000313" key="2">
    <source>
        <dbReference type="EMBL" id="QCZ93890.1"/>
    </source>
</evidence>
<dbReference type="CDD" id="cd14847">
    <property type="entry name" value="DD-carboxypeptidase_like"/>
    <property type="match status" value="1"/>
</dbReference>
<dbReference type="GO" id="GO:0004180">
    <property type="term" value="F:carboxypeptidase activity"/>
    <property type="evidence" value="ECO:0007669"/>
    <property type="project" value="UniProtKB-KW"/>
</dbReference>
<reference evidence="2 3" key="1">
    <citation type="submission" date="2019-04" db="EMBL/GenBank/DDBJ databases">
        <title>Salinimonas iocasae sp. nov., a halophilic bacterium isolated from the outer tube casing of tubeworms in Okinawa Trough.</title>
        <authorList>
            <person name="Zhang H."/>
            <person name="Wang H."/>
            <person name="Li C."/>
        </authorList>
    </citation>
    <scope>NUCLEOTIDE SEQUENCE [LARGE SCALE GENOMIC DNA]</scope>
    <source>
        <strain evidence="2 3">KX18D6</strain>
    </source>
</reference>
<dbReference type="SUPFAM" id="SSF55166">
    <property type="entry name" value="Hedgehog/DD-peptidase"/>
    <property type="match status" value="1"/>
</dbReference>
<dbReference type="OrthoDB" id="9792074at2"/>
<dbReference type="EMBL" id="CP039852">
    <property type="protein sequence ID" value="QCZ93890.1"/>
    <property type="molecule type" value="Genomic_DNA"/>
</dbReference>
<keyword evidence="3" id="KW-1185">Reference proteome</keyword>
<evidence type="ECO:0000313" key="3">
    <source>
        <dbReference type="Proteomes" id="UP000304912"/>
    </source>
</evidence>
<evidence type="ECO:0000259" key="1">
    <source>
        <dbReference type="Pfam" id="PF02557"/>
    </source>
</evidence>
<dbReference type="KEGG" id="salk:FBQ74_10510"/>
<dbReference type="AlphaFoldDB" id="A0A5B7YEV1"/>
<dbReference type="Pfam" id="PF02557">
    <property type="entry name" value="VanY"/>
    <property type="match status" value="1"/>
</dbReference>
<dbReference type="RefSeq" id="WP_139756632.1">
    <property type="nucleotide sequence ID" value="NZ_CP039852.1"/>
</dbReference>
<dbReference type="Gene3D" id="3.30.1380.10">
    <property type="match status" value="1"/>
</dbReference>
<proteinExistence type="predicted"/>
<feature type="domain" description="D-alanyl-D-alanine carboxypeptidase-like core" evidence="1">
    <location>
        <begin position="20"/>
        <end position="174"/>
    </location>
</feature>
<keyword evidence="2" id="KW-0121">Carboxypeptidase</keyword>
<protein>
    <submittedName>
        <fullName evidence="2">D-alanyl-D-alanine carboxypeptidase family protein</fullName>
    </submittedName>
</protein>
<dbReference type="PANTHER" id="PTHR34385:SF1">
    <property type="entry name" value="PEPTIDOGLYCAN L-ALANYL-D-GLUTAMATE ENDOPEPTIDASE CWLK"/>
    <property type="match status" value="1"/>
</dbReference>
<dbReference type="InterPro" id="IPR003709">
    <property type="entry name" value="VanY-like_core_dom"/>
</dbReference>
<name>A0A5B7YEV1_9ALTE</name>